<feature type="transmembrane region" description="Helical" evidence="6">
    <location>
        <begin position="12"/>
        <end position="31"/>
    </location>
</feature>
<protein>
    <submittedName>
        <fullName evidence="7">Flippase</fullName>
    </submittedName>
</protein>
<evidence type="ECO:0000256" key="4">
    <source>
        <dbReference type="ARBA" id="ARBA00022989"/>
    </source>
</evidence>
<keyword evidence="8" id="KW-1185">Reference proteome</keyword>
<name>A0A917MAZ1_9FLAO</name>
<keyword evidence="5 6" id="KW-0472">Membrane</keyword>
<accession>A0A917MAZ1</accession>
<reference evidence="7" key="1">
    <citation type="journal article" date="2014" name="Int. J. Syst. Evol. Microbiol.">
        <title>Complete genome sequence of Corynebacterium casei LMG S-19264T (=DSM 44701T), isolated from a smear-ripened cheese.</title>
        <authorList>
            <consortium name="US DOE Joint Genome Institute (JGI-PGF)"/>
            <person name="Walter F."/>
            <person name="Albersmeier A."/>
            <person name="Kalinowski J."/>
            <person name="Ruckert C."/>
        </authorList>
    </citation>
    <scope>NUCLEOTIDE SEQUENCE</scope>
    <source>
        <strain evidence="7">CGMCC 1.15763</strain>
    </source>
</reference>
<feature type="transmembrane region" description="Helical" evidence="6">
    <location>
        <begin position="222"/>
        <end position="242"/>
    </location>
</feature>
<comment type="caution">
    <text evidence="7">The sequence shown here is derived from an EMBL/GenBank/DDBJ whole genome shotgun (WGS) entry which is preliminary data.</text>
</comment>
<dbReference type="InterPro" id="IPR050833">
    <property type="entry name" value="Poly_Biosynth_Transport"/>
</dbReference>
<dbReference type="Proteomes" id="UP000633278">
    <property type="component" value="Unassembled WGS sequence"/>
</dbReference>
<dbReference type="GO" id="GO:0005886">
    <property type="term" value="C:plasma membrane"/>
    <property type="evidence" value="ECO:0007669"/>
    <property type="project" value="UniProtKB-SubCell"/>
</dbReference>
<feature type="transmembrane region" description="Helical" evidence="6">
    <location>
        <begin position="180"/>
        <end position="202"/>
    </location>
</feature>
<proteinExistence type="predicted"/>
<keyword evidence="3 6" id="KW-0812">Transmembrane</keyword>
<dbReference type="Pfam" id="PF01943">
    <property type="entry name" value="Polysacc_synt"/>
    <property type="match status" value="1"/>
</dbReference>
<sequence length="482" mass="54659">MGIVLKQSFKNTVITFAAFGIGGINALFLYTNFLEETYYGLVTYLLSTANLLMPLTAFGVQYAIVKFYSSYSVKEEKDKFLSFSLILPLFIALPFGFIGAYFYELIGTYLSKENSIIKEYTFVIYLVAIATAYFEIFYAWSRVQLQSVFGNLMREMFTRIIVMILLVLVALKLIDQEGFIYFLTVAYFLRTLIMMIYAFVLYLPKFSFGLPANYKEVLKYSFYIILAGSAGAILLDIDKFMIPQKEEIQLAAFYAVGVYIASVIEAPGRAMSQIVQPLTSKALNEHDYPAVSKLYKSTSINLLLICGLFFLLINLNLGQLYLLIKPEYSKGVYVVLLISFAKLYTMSLGNNGAIISNSKHYKILLPYSVGMALSVVLLNYWLIDLLGMNGAALSTLCVIVFFNSLKLWYVKHKFQMSPFSLKTLYLVLIIGATYGLFFFWDFTFHPIINIVLKSTLIAFVYLLIVKKGNISADINGLFSKYL</sequence>
<evidence type="ECO:0000256" key="5">
    <source>
        <dbReference type="ARBA" id="ARBA00023136"/>
    </source>
</evidence>
<dbReference type="PANTHER" id="PTHR30250">
    <property type="entry name" value="PST FAMILY PREDICTED COLANIC ACID TRANSPORTER"/>
    <property type="match status" value="1"/>
</dbReference>
<feature type="transmembrane region" description="Helical" evidence="6">
    <location>
        <begin position="302"/>
        <end position="324"/>
    </location>
</feature>
<evidence type="ECO:0000256" key="1">
    <source>
        <dbReference type="ARBA" id="ARBA00004651"/>
    </source>
</evidence>
<feature type="transmembrane region" description="Helical" evidence="6">
    <location>
        <begin position="122"/>
        <end position="140"/>
    </location>
</feature>
<dbReference type="AlphaFoldDB" id="A0A917MAZ1"/>
<gene>
    <name evidence="7" type="ORF">GCM10011416_01580</name>
</gene>
<dbReference type="PANTHER" id="PTHR30250:SF11">
    <property type="entry name" value="O-ANTIGEN TRANSPORTER-RELATED"/>
    <property type="match status" value="1"/>
</dbReference>
<comment type="subcellular location">
    <subcellularLocation>
        <location evidence="1">Cell membrane</location>
        <topology evidence="1">Multi-pass membrane protein</topology>
    </subcellularLocation>
</comment>
<feature type="transmembrane region" description="Helical" evidence="6">
    <location>
        <begin position="363"/>
        <end position="383"/>
    </location>
</feature>
<dbReference type="EMBL" id="BMJW01000001">
    <property type="protein sequence ID" value="GGG88891.1"/>
    <property type="molecule type" value="Genomic_DNA"/>
</dbReference>
<feature type="transmembrane region" description="Helical" evidence="6">
    <location>
        <begin position="389"/>
        <end position="409"/>
    </location>
</feature>
<feature type="transmembrane region" description="Helical" evidence="6">
    <location>
        <begin position="330"/>
        <end position="351"/>
    </location>
</feature>
<reference evidence="7" key="2">
    <citation type="submission" date="2020-09" db="EMBL/GenBank/DDBJ databases">
        <authorList>
            <person name="Sun Q."/>
            <person name="Zhou Y."/>
        </authorList>
    </citation>
    <scope>NUCLEOTIDE SEQUENCE</scope>
    <source>
        <strain evidence="7">CGMCC 1.15763</strain>
    </source>
</reference>
<feature type="transmembrane region" description="Helical" evidence="6">
    <location>
        <begin position="421"/>
        <end position="440"/>
    </location>
</feature>
<keyword evidence="2" id="KW-1003">Cell membrane</keyword>
<dbReference type="RefSeq" id="WP_188597370.1">
    <property type="nucleotide sequence ID" value="NZ_BMJW01000001.1"/>
</dbReference>
<evidence type="ECO:0000256" key="3">
    <source>
        <dbReference type="ARBA" id="ARBA00022692"/>
    </source>
</evidence>
<keyword evidence="4 6" id="KW-1133">Transmembrane helix</keyword>
<evidence type="ECO:0000256" key="2">
    <source>
        <dbReference type="ARBA" id="ARBA00022475"/>
    </source>
</evidence>
<evidence type="ECO:0000313" key="8">
    <source>
        <dbReference type="Proteomes" id="UP000633278"/>
    </source>
</evidence>
<evidence type="ECO:0000256" key="6">
    <source>
        <dbReference type="SAM" id="Phobius"/>
    </source>
</evidence>
<organism evidence="7 8">
    <name type="scientific">Polaribacter pacificus</name>
    <dbReference type="NCBI Taxonomy" id="1775173"/>
    <lineage>
        <taxon>Bacteria</taxon>
        <taxon>Pseudomonadati</taxon>
        <taxon>Bacteroidota</taxon>
        <taxon>Flavobacteriia</taxon>
        <taxon>Flavobacteriales</taxon>
        <taxon>Flavobacteriaceae</taxon>
    </lineage>
</organism>
<feature type="transmembrane region" description="Helical" evidence="6">
    <location>
        <begin position="156"/>
        <end position="174"/>
    </location>
</feature>
<feature type="transmembrane region" description="Helical" evidence="6">
    <location>
        <begin position="446"/>
        <end position="465"/>
    </location>
</feature>
<dbReference type="InterPro" id="IPR002797">
    <property type="entry name" value="Polysacc_synth"/>
</dbReference>
<feature type="transmembrane region" description="Helical" evidence="6">
    <location>
        <begin position="51"/>
        <end position="68"/>
    </location>
</feature>
<feature type="transmembrane region" description="Helical" evidence="6">
    <location>
        <begin position="80"/>
        <end position="102"/>
    </location>
</feature>
<evidence type="ECO:0000313" key="7">
    <source>
        <dbReference type="EMBL" id="GGG88891.1"/>
    </source>
</evidence>